<dbReference type="Proteomes" id="UP001404104">
    <property type="component" value="Unassembled WGS sequence"/>
</dbReference>
<evidence type="ECO:0000259" key="6">
    <source>
        <dbReference type="PROSITE" id="PS50109"/>
    </source>
</evidence>
<sequence length="473" mass="51752">MADASGALVSIDESWTERTGGPVADALGRGFLEYIHPEDRQGLGDAWTAATRDSEEYLFDHRVRMADGAYRWFRCRAEKFRSRDGGEVFWRGLLSDVDELIRARAAAEANAARFSKAAWATRDVIWEIDIATDTLTFSNDLDSTLGYGNVEAVGALAWCRERIHPDDLARFTHSFFSCPEGERWICEYRTRRADGAYAHVQARAFIERDRNGRAIRATGALSDLTEERATQQRIEQLQSEMLDISRSGTAAALAGMLSHELNQPLTSLTNYVRGARRLLLQDDPLSRDRILLAVESAATNALDAGAIVHRMRELTLRGEGRLSVHNLWEAANDACALTSQNSAGGGVRIMIASALSEFDIIADRIQTRQVFVNLLRNAVDALDDTPTPAISVAATASGDFVKVEIADNGRGFGVNQPEGLFAPFMTTKLHGVGLGLAICQMIIESNGGQIWAENAATGGAAFCFTLPLAEKKP</sequence>
<dbReference type="InterPro" id="IPR004358">
    <property type="entry name" value="Sig_transdc_His_kin-like_C"/>
</dbReference>
<proteinExistence type="predicted"/>
<reference evidence="9 10" key="1">
    <citation type="submission" date="2024-05" db="EMBL/GenBank/DDBJ databases">
        <authorList>
            <person name="Liu Q."/>
            <person name="Xin Y.-H."/>
        </authorList>
    </citation>
    <scope>NUCLEOTIDE SEQUENCE [LARGE SCALE GENOMIC DNA]</scope>
    <source>
        <strain evidence="9 10">CGMCC 1.15349</strain>
    </source>
</reference>
<evidence type="ECO:0000313" key="9">
    <source>
        <dbReference type="EMBL" id="MEN2785049.1"/>
    </source>
</evidence>
<dbReference type="InterPro" id="IPR013655">
    <property type="entry name" value="PAS_fold_3"/>
</dbReference>
<feature type="domain" description="PAS" evidence="7">
    <location>
        <begin position="1"/>
        <end position="54"/>
    </location>
</feature>
<dbReference type="InterPro" id="IPR036890">
    <property type="entry name" value="HATPase_C_sf"/>
</dbReference>
<organism evidence="9 10">
    <name type="scientific">Sphingomonas qilianensis</name>
    <dbReference type="NCBI Taxonomy" id="1736690"/>
    <lineage>
        <taxon>Bacteria</taxon>
        <taxon>Pseudomonadati</taxon>
        <taxon>Pseudomonadota</taxon>
        <taxon>Alphaproteobacteria</taxon>
        <taxon>Sphingomonadales</taxon>
        <taxon>Sphingomonadaceae</taxon>
        <taxon>Sphingomonas</taxon>
    </lineage>
</organism>
<dbReference type="Pfam" id="PF08447">
    <property type="entry name" value="PAS_3"/>
    <property type="match status" value="2"/>
</dbReference>
<dbReference type="InterPro" id="IPR003594">
    <property type="entry name" value="HATPase_dom"/>
</dbReference>
<dbReference type="SUPFAM" id="SSF55874">
    <property type="entry name" value="ATPase domain of HSP90 chaperone/DNA topoisomerase II/histidine kinase"/>
    <property type="match status" value="1"/>
</dbReference>
<dbReference type="Gene3D" id="3.30.450.20">
    <property type="entry name" value="PAS domain"/>
    <property type="match status" value="2"/>
</dbReference>
<gene>
    <name evidence="9" type="ORF">ABC969_01270</name>
</gene>
<feature type="domain" description="Histidine kinase" evidence="6">
    <location>
        <begin position="256"/>
        <end position="470"/>
    </location>
</feature>
<dbReference type="CDD" id="cd00130">
    <property type="entry name" value="PAS"/>
    <property type="match status" value="1"/>
</dbReference>
<comment type="caution">
    <text evidence="9">The sequence shown here is derived from an EMBL/GenBank/DDBJ whole genome shotgun (WGS) entry which is preliminary data.</text>
</comment>
<name>A0ABU9XMJ5_9SPHN</name>
<dbReference type="PROSITE" id="PS50109">
    <property type="entry name" value="HIS_KIN"/>
    <property type="match status" value="1"/>
</dbReference>
<keyword evidence="3" id="KW-0597">Phosphoprotein</keyword>
<dbReference type="InterPro" id="IPR001610">
    <property type="entry name" value="PAC"/>
</dbReference>
<evidence type="ECO:0000259" key="7">
    <source>
        <dbReference type="PROSITE" id="PS50112"/>
    </source>
</evidence>
<dbReference type="PANTHER" id="PTHR43304">
    <property type="entry name" value="PHYTOCHROME-LIKE PROTEIN CPH1"/>
    <property type="match status" value="1"/>
</dbReference>
<dbReference type="NCBIfam" id="TIGR00229">
    <property type="entry name" value="sensory_box"/>
    <property type="match status" value="2"/>
</dbReference>
<dbReference type="SUPFAM" id="SSF55785">
    <property type="entry name" value="PYP-like sensor domain (PAS domain)"/>
    <property type="match status" value="2"/>
</dbReference>
<keyword evidence="10" id="KW-1185">Reference proteome</keyword>
<dbReference type="PRINTS" id="PR00344">
    <property type="entry name" value="BCTRLSENSOR"/>
</dbReference>
<comment type="catalytic activity">
    <reaction evidence="1">
        <text>ATP + protein L-histidine = ADP + protein N-phospho-L-histidine.</text>
        <dbReference type="EC" id="2.7.13.3"/>
    </reaction>
</comment>
<feature type="domain" description="PAC" evidence="8">
    <location>
        <begin position="184"/>
        <end position="236"/>
    </location>
</feature>
<dbReference type="RefSeq" id="WP_345863781.1">
    <property type="nucleotide sequence ID" value="NZ_JBDIMF010000001.1"/>
</dbReference>
<evidence type="ECO:0000259" key="8">
    <source>
        <dbReference type="PROSITE" id="PS50113"/>
    </source>
</evidence>
<evidence type="ECO:0000256" key="1">
    <source>
        <dbReference type="ARBA" id="ARBA00000085"/>
    </source>
</evidence>
<dbReference type="SMART" id="SM00388">
    <property type="entry name" value="HisKA"/>
    <property type="match status" value="1"/>
</dbReference>
<dbReference type="InterPro" id="IPR035965">
    <property type="entry name" value="PAS-like_dom_sf"/>
</dbReference>
<dbReference type="SMART" id="SM00387">
    <property type="entry name" value="HATPase_c"/>
    <property type="match status" value="1"/>
</dbReference>
<dbReference type="Gene3D" id="1.10.287.130">
    <property type="match status" value="1"/>
</dbReference>
<dbReference type="Pfam" id="PF02518">
    <property type="entry name" value="HATPase_c"/>
    <property type="match status" value="1"/>
</dbReference>
<dbReference type="InterPro" id="IPR005467">
    <property type="entry name" value="His_kinase_dom"/>
</dbReference>
<dbReference type="PROSITE" id="PS50113">
    <property type="entry name" value="PAC"/>
    <property type="match status" value="1"/>
</dbReference>
<dbReference type="EMBL" id="JBDIMF010000001">
    <property type="protein sequence ID" value="MEN2785049.1"/>
    <property type="molecule type" value="Genomic_DNA"/>
</dbReference>
<dbReference type="InterPro" id="IPR003661">
    <property type="entry name" value="HisK_dim/P_dom"/>
</dbReference>
<dbReference type="EC" id="2.7.13.3" evidence="2"/>
<dbReference type="InterPro" id="IPR000700">
    <property type="entry name" value="PAS-assoc_C"/>
</dbReference>
<evidence type="ECO:0000313" key="10">
    <source>
        <dbReference type="Proteomes" id="UP001404104"/>
    </source>
</evidence>
<dbReference type="CDD" id="cd00082">
    <property type="entry name" value="HisKA"/>
    <property type="match status" value="1"/>
</dbReference>
<dbReference type="PROSITE" id="PS50112">
    <property type="entry name" value="PAS"/>
    <property type="match status" value="1"/>
</dbReference>
<dbReference type="InterPro" id="IPR052162">
    <property type="entry name" value="Sensor_kinase/Photoreceptor"/>
</dbReference>
<dbReference type="PANTHER" id="PTHR43304:SF1">
    <property type="entry name" value="PAC DOMAIN-CONTAINING PROTEIN"/>
    <property type="match status" value="1"/>
</dbReference>
<protein>
    <recommendedName>
        <fullName evidence="2">histidine kinase</fullName>
        <ecNumber evidence="2">2.7.13.3</ecNumber>
    </recommendedName>
</protein>
<keyword evidence="5" id="KW-0418">Kinase</keyword>
<evidence type="ECO:0000256" key="5">
    <source>
        <dbReference type="ARBA" id="ARBA00022777"/>
    </source>
</evidence>
<evidence type="ECO:0000256" key="4">
    <source>
        <dbReference type="ARBA" id="ARBA00022679"/>
    </source>
</evidence>
<accession>A0ABU9XMJ5</accession>
<dbReference type="InterPro" id="IPR000014">
    <property type="entry name" value="PAS"/>
</dbReference>
<keyword evidence="4" id="KW-0808">Transferase</keyword>
<evidence type="ECO:0000256" key="3">
    <source>
        <dbReference type="ARBA" id="ARBA00022553"/>
    </source>
</evidence>
<evidence type="ECO:0000256" key="2">
    <source>
        <dbReference type="ARBA" id="ARBA00012438"/>
    </source>
</evidence>
<dbReference type="SMART" id="SM00086">
    <property type="entry name" value="PAC"/>
    <property type="match status" value="2"/>
</dbReference>
<dbReference type="Gene3D" id="3.30.565.10">
    <property type="entry name" value="Histidine kinase-like ATPase, C-terminal domain"/>
    <property type="match status" value="1"/>
</dbReference>